<feature type="transmembrane region" description="Helical" evidence="13">
    <location>
        <begin position="104"/>
        <end position="122"/>
    </location>
</feature>
<dbReference type="Pfam" id="PF13853">
    <property type="entry name" value="7tm_4"/>
    <property type="match status" value="1"/>
</dbReference>
<evidence type="ECO:0000259" key="14">
    <source>
        <dbReference type="PROSITE" id="PS50262"/>
    </source>
</evidence>
<evidence type="ECO:0000256" key="4">
    <source>
        <dbReference type="ARBA" id="ARBA00022692"/>
    </source>
</evidence>
<comment type="similarity">
    <text evidence="12">Belongs to the G-protein coupled receptor 1 family.</text>
</comment>
<evidence type="ECO:0000256" key="2">
    <source>
        <dbReference type="ARBA" id="ARBA00022475"/>
    </source>
</evidence>
<evidence type="ECO:0000313" key="16">
    <source>
        <dbReference type="RefSeq" id="XP_031761631.1"/>
    </source>
</evidence>
<evidence type="ECO:0000256" key="3">
    <source>
        <dbReference type="ARBA" id="ARBA00022606"/>
    </source>
</evidence>
<evidence type="ECO:0000256" key="10">
    <source>
        <dbReference type="ARBA" id="ARBA00023180"/>
    </source>
</evidence>
<dbReference type="PRINTS" id="PR00237">
    <property type="entry name" value="GPCRRHODOPSN"/>
</dbReference>
<proteinExistence type="inferred from homology"/>
<dbReference type="OMA" id="EFMIFAG"/>
<feature type="transmembrane region" description="Helical" evidence="13">
    <location>
        <begin position="240"/>
        <end position="263"/>
    </location>
</feature>
<dbReference type="SUPFAM" id="SSF81321">
    <property type="entry name" value="Family A G protein-coupled receptor-like"/>
    <property type="match status" value="1"/>
</dbReference>
<dbReference type="GO" id="GO:0005886">
    <property type="term" value="C:plasma membrane"/>
    <property type="evidence" value="ECO:0007669"/>
    <property type="project" value="UniProtKB-SubCell"/>
</dbReference>
<dbReference type="PROSITE" id="PS00237">
    <property type="entry name" value="G_PROTEIN_RECEP_F1_1"/>
    <property type="match status" value="1"/>
</dbReference>
<evidence type="ECO:0000256" key="7">
    <source>
        <dbReference type="ARBA" id="ARBA00023040"/>
    </source>
</evidence>
<evidence type="ECO:0000256" key="1">
    <source>
        <dbReference type="ARBA" id="ARBA00004651"/>
    </source>
</evidence>
<feature type="domain" description="G-protein coupled receptors family 1 profile" evidence="14">
    <location>
        <begin position="43"/>
        <end position="292"/>
    </location>
</feature>
<keyword evidence="7 12" id="KW-0297">G-protein coupled receptor</keyword>
<evidence type="ECO:0000256" key="13">
    <source>
        <dbReference type="RuleBase" id="RU363047"/>
    </source>
</evidence>
<keyword evidence="4 12" id="KW-0812">Transmembrane</keyword>
<dbReference type="Gene3D" id="1.20.1070.10">
    <property type="entry name" value="Rhodopsin 7-helix transmembrane proteins"/>
    <property type="match status" value="1"/>
</dbReference>
<evidence type="ECO:0000256" key="5">
    <source>
        <dbReference type="ARBA" id="ARBA00022725"/>
    </source>
</evidence>
<keyword evidence="15" id="KW-1185">Reference proteome</keyword>
<dbReference type="Proteomes" id="UP000008143">
    <property type="component" value="Chromosome 7"/>
</dbReference>
<evidence type="ECO:0000256" key="8">
    <source>
        <dbReference type="ARBA" id="ARBA00023136"/>
    </source>
</evidence>
<dbReference type="PRINTS" id="PR00245">
    <property type="entry name" value="OLFACTORYR"/>
</dbReference>
<comment type="subcellular location">
    <subcellularLocation>
        <location evidence="1 13">Cell membrane</location>
        <topology evidence="1 13">Multi-pass membrane protein</topology>
    </subcellularLocation>
</comment>
<evidence type="ECO:0000256" key="9">
    <source>
        <dbReference type="ARBA" id="ARBA00023170"/>
    </source>
</evidence>
<feature type="transmembrane region" description="Helical" evidence="13">
    <location>
        <begin position="275"/>
        <end position="294"/>
    </location>
</feature>
<keyword evidence="2 13" id="KW-1003">Cell membrane</keyword>
<keyword evidence="10" id="KW-0325">Glycoprotein</keyword>
<dbReference type="AlphaFoldDB" id="A0A8J1JYM8"/>
<dbReference type="Xenbase" id="XB-GENE-29098079">
    <property type="gene designation" value="or15f1c"/>
</dbReference>
<sequence length="323" mass="36264">MPEVVPNGSSFTEFLILGFSPSEKQKVPLFLLFLLIYLFTVISNTLIIALISLDSNLHKPMYFFLCNFSFLDIFFTSVTAPTLLHMQNSEAKRISFRACMAQLYLFNSFGVMEYIILTAMAYDRYQAICNPLVYHQNMNRNVCCILAALQWGGGFIAALPINILISALCYCSSNRINHFFCDLTALLTLACNDTSAIEFMIFAGGVLIVLNCFLLTVTSYGFIGFAIIRISSSKGRFKAFSTCASHLTVVILFYTMITCLYMKPSSSYSLNDGKVLSVFNVQVIPMLNPVIYTLRNKDIKEAVKIISTMLNGCRYNLGQYCLL</sequence>
<evidence type="ECO:0000256" key="12">
    <source>
        <dbReference type="RuleBase" id="RU000688"/>
    </source>
</evidence>
<keyword evidence="9 12" id="KW-0675">Receptor</keyword>
<evidence type="ECO:0000313" key="17">
    <source>
        <dbReference type="Xenbase" id="XB-GENE-29098079"/>
    </source>
</evidence>
<gene>
    <name evidence="17" type="primary">or15f1c</name>
    <name evidence="16" type="synonym">LOC116412139</name>
</gene>
<dbReference type="InterPro" id="IPR000276">
    <property type="entry name" value="GPCR_Rhodpsn"/>
</dbReference>
<keyword evidence="3 13" id="KW-0716">Sensory transduction</keyword>
<dbReference type="InterPro" id="IPR050516">
    <property type="entry name" value="Olfactory_GPCR"/>
</dbReference>
<feature type="transmembrane region" description="Helical" evidence="13">
    <location>
        <begin position="29"/>
        <end position="50"/>
    </location>
</feature>
<reference evidence="16" key="1">
    <citation type="submission" date="2025-08" db="UniProtKB">
        <authorList>
            <consortium name="RefSeq"/>
        </authorList>
    </citation>
    <scope>IDENTIFICATION</scope>
    <source>
        <strain evidence="16">Nigerian</strain>
        <tissue evidence="16">Liver and blood</tissue>
    </source>
</reference>
<dbReference type="FunFam" id="1.20.1070.10:FF:000010">
    <property type="entry name" value="Olfactory receptor"/>
    <property type="match status" value="1"/>
</dbReference>
<keyword evidence="5 13" id="KW-0552">Olfaction</keyword>
<dbReference type="InterPro" id="IPR000725">
    <property type="entry name" value="Olfact_rcpt"/>
</dbReference>
<organism evidence="15 16">
    <name type="scientific">Xenopus tropicalis</name>
    <name type="common">Western clawed frog</name>
    <name type="synonym">Silurana tropicalis</name>
    <dbReference type="NCBI Taxonomy" id="8364"/>
    <lineage>
        <taxon>Eukaryota</taxon>
        <taxon>Metazoa</taxon>
        <taxon>Chordata</taxon>
        <taxon>Craniata</taxon>
        <taxon>Vertebrata</taxon>
        <taxon>Euteleostomi</taxon>
        <taxon>Amphibia</taxon>
        <taxon>Batrachia</taxon>
        <taxon>Anura</taxon>
        <taxon>Pipoidea</taxon>
        <taxon>Pipidae</taxon>
        <taxon>Xenopodinae</taxon>
        <taxon>Xenopus</taxon>
        <taxon>Silurana</taxon>
    </lineage>
</organism>
<dbReference type="GO" id="GO:0004930">
    <property type="term" value="F:G protein-coupled receptor activity"/>
    <property type="evidence" value="ECO:0007669"/>
    <property type="project" value="UniProtKB-KW"/>
</dbReference>
<feature type="transmembrane region" description="Helical" evidence="13">
    <location>
        <begin position="62"/>
        <end position="84"/>
    </location>
</feature>
<dbReference type="OrthoDB" id="5967130at2759"/>
<dbReference type="PROSITE" id="PS50262">
    <property type="entry name" value="G_PROTEIN_RECEP_F1_2"/>
    <property type="match status" value="1"/>
</dbReference>
<dbReference type="GO" id="GO:0005549">
    <property type="term" value="F:odorant binding"/>
    <property type="evidence" value="ECO:0000318"/>
    <property type="project" value="GO_Central"/>
</dbReference>
<evidence type="ECO:0000256" key="6">
    <source>
        <dbReference type="ARBA" id="ARBA00022989"/>
    </source>
</evidence>
<keyword evidence="11 12" id="KW-0807">Transducer</keyword>
<dbReference type="RefSeq" id="XP_031761631.1">
    <property type="nucleotide sequence ID" value="XM_031905771.1"/>
</dbReference>
<protein>
    <recommendedName>
        <fullName evidence="13">Olfactory receptor</fullName>
    </recommendedName>
</protein>
<keyword evidence="6 13" id="KW-1133">Transmembrane helix</keyword>
<accession>A0A8J1JYM8</accession>
<evidence type="ECO:0000256" key="11">
    <source>
        <dbReference type="ARBA" id="ARBA00023224"/>
    </source>
</evidence>
<keyword evidence="8 13" id="KW-0472">Membrane</keyword>
<name>A0A8J1JYM8_XENTR</name>
<feature type="transmembrane region" description="Helical" evidence="13">
    <location>
        <begin position="199"/>
        <end position="228"/>
    </location>
</feature>
<dbReference type="GO" id="GO:0004984">
    <property type="term" value="F:olfactory receptor activity"/>
    <property type="evidence" value="ECO:0000318"/>
    <property type="project" value="GO_Central"/>
</dbReference>
<dbReference type="CDD" id="cd13954">
    <property type="entry name" value="7tmA_OR"/>
    <property type="match status" value="1"/>
</dbReference>
<dbReference type="PANTHER" id="PTHR26452">
    <property type="entry name" value="OLFACTORY RECEPTOR"/>
    <property type="match status" value="1"/>
</dbReference>
<feature type="transmembrane region" description="Helical" evidence="13">
    <location>
        <begin position="142"/>
        <end position="165"/>
    </location>
</feature>
<dbReference type="InterPro" id="IPR017452">
    <property type="entry name" value="GPCR_Rhodpsn_7TM"/>
</dbReference>
<evidence type="ECO:0000313" key="15">
    <source>
        <dbReference type="Proteomes" id="UP000008143"/>
    </source>
</evidence>
<dbReference type="AGR" id="Xenbase:XB-GENE-29098079"/>
<dbReference type="KEGG" id="xtr:116412139"/>